<evidence type="ECO:0000256" key="1">
    <source>
        <dbReference type="SAM" id="Phobius"/>
    </source>
</evidence>
<organism evidence="2 3">
    <name type="scientific">Staurois parvus</name>
    <dbReference type="NCBI Taxonomy" id="386267"/>
    <lineage>
        <taxon>Eukaryota</taxon>
        <taxon>Metazoa</taxon>
        <taxon>Chordata</taxon>
        <taxon>Craniata</taxon>
        <taxon>Vertebrata</taxon>
        <taxon>Euteleostomi</taxon>
        <taxon>Amphibia</taxon>
        <taxon>Batrachia</taxon>
        <taxon>Anura</taxon>
        <taxon>Neobatrachia</taxon>
        <taxon>Ranoidea</taxon>
        <taxon>Ranidae</taxon>
        <taxon>Staurois</taxon>
    </lineage>
</organism>
<dbReference type="EMBL" id="CATNWA010000214">
    <property type="protein sequence ID" value="CAI9534573.1"/>
    <property type="molecule type" value="Genomic_DNA"/>
</dbReference>
<accession>A0ABN9AFF6</accession>
<keyword evidence="1" id="KW-0472">Membrane</keyword>
<proteinExistence type="predicted"/>
<gene>
    <name evidence="2" type="ORF">SPARVUS_LOCUS658541</name>
</gene>
<keyword evidence="1" id="KW-1133">Transmembrane helix</keyword>
<feature type="transmembrane region" description="Helical" evidence="1">
    <location>
        <begin position="20"/>
        <end position="43"/>
    </location>
</feature>
<keyword evidence="3" id="KW-1185">Reference proteome</keyword>
<keyword evidence="1" id="KW-0812">Transmembrane</keyword>
<protein>
    <submittedName>
        <fullName evidence="2">Uncharacterized protein</fullName>
    </submittedName>
</protein>
<name>A0ABN9AFF6_9NEOB</name>
<comment type="caution">
    <text evidence="2">The sequence shown here is derived from an EMBL/GenBank/DDBJ whole genome shotgun (WGS) entry which is preliminary data.</text>
</comment>
<evidence type="ECO:0000313" key="2">
    <source>
        <dbReference type="EMBL" id="CAI9534573.1"/>
    </source>
</evidence>
<reference evidence="2" key="1">
    <citation type="submission" date="2023-05" db="EMBL/GenBank/DDBJ databases">
        <authorList>
            <person name="Stuckert A."/>
        </authorList>
    </citation>
    <scope>NUCLEOTIDE SEQUENCE</scope>
</reference>
<evidence type="ECO:0000313" key="3">
    <source>
        <dbReference type="Proteomes" id="UP001162483"/>
    </source>
</evidence>
<dbReference type="Proteomes" id="UP001162483">
    <property type="component" value="Unassembled WGS sequence"/>
</dbReference>
<sequence>MISDNKKHWHYTNDTGQEGVNMWAIKGLTVCCFTVCCVSVLYCKHTALYGSA</sequence>